<feature type="region of interest" description="Disordered" evidence="1">
    <location>
        <begin position="26"/>
        <end position="121"/>
    </location>
</feature>
<gene>
    <name evidence="3" type="ORF">DI626_03790</name>
</gene>
<evidence type="ECO:0000256" key="2">
    <source>
        <dbReference type="SAM" id="SignalP"/>
    </source>
</evidence>
<evidence type="ECO:0000313" key="3">
    <source>
        <dbReference type="EMBL" id="PZO87516.1"/>
    </source>
</evidence>
<comment type="caution">
    <text evidence="3">The sequence shown here is derived from an EMBL/GenBank/DDBJ whole genome shotgun (WGS) entry which is preliminary data.</text>
</comment>
<protein>
    <recommendedName>
        <fullName evidence="5">SPOR domain-containing protein</fullName>
    </recommendedName>
</protein>
<dbReference type="EMBL" id="QFNK01000054">
    <property type="protein sequence ID" value="PZO87516.1"/>
    <property type="molecule type" value="Genomic_DNA"/>
</dbReference>
<feature type="signal peptide" evidence="2">
    <location>
        <begin position="1"/>
        <end position="22"/>
    </location>
</feature>
<evidence type="ECO:0008006" key="5">
    <source>
        <dbReference type="Google" id="ProtNLM"/>
    </source>
</evidence>
<keyword evidence="2" id="KW-0732">Signal</keyword>
<evidence type="ECO:0000313" key="4">
    <source>
        <dbReference type="Proteomes" id="UP000249557"/>
    </source>
</evidence>
<evidence type="ECO:0000256" key="1">
    <source>
        <dbReference type="SAM" id="MobiDB-lite"/>
    </source>
</evidence>
<proteinExistence type="predicted"/>
<feature type="chain" id="PRO_5016024159" description="SPOR domain-containing protein" evidence="2">
    <location>
        <begin position="23"/>
        <end position="229"/>
    </location>
</feature>
<reference evidence="3 4" key="1">
    <citation type="submission" date="2017-08" db="EMBL/GenBank/DDBJ databases">
        <title>Infants hospitalized years apart are colonized by the same room-sourced microbial strains.</title>
        <authorList>
            <person name="Brooks B."/>
            <person name="Olm M.R."/>
            <person name="Firek B.A."/>
            <person name="Baker R."/>
            <person name="Thomas B.C."/>
            <person name="Morowitz M.J."/>
            <person name="Banfield J.F."/>
        </authorList>
    </citation>
    <scope>NUCLEOTIDE SEQUENCE [LARGE SCALE GENOMIC DNA]</scope>
    <source>
        <strain evidence="3">S2_018_000_R2_104</strain>
    </source>
</reference>
<name>A0A2W5A1R4_9BACT</name>
<sequence length="229" mass="24680">MKTRFILFASISLLCAIQTAQAQPIESEPLGPAPYTLNSETDPMALGATDTRLPGQDAALPATPPPATDYQPEAYTPPADDTAAPAPVQQPSTDAAPTTPAHTPPDLNKYRNNPVSGVPLRDPHEFDNKIFCTMTVDFEPIGKGFDAKTDTQIKNYLESNGDKLTYMRKNKSTGGHYYCVVVADTSQRSGVYKVLKKLIPVTNSTKPSVALTSEMFAPVGGTGRTTYRD</sequence>
<dbReference type="Proteomes" id="UP000249557">
    <property type="component" value="Unassembled WGS sequence"/>
</dbReference>
<dbReference type="AlphaFoldDB" id="A0A2W5A1R4"/>
<accession>A0A2W5A1R4</accession>
<organism evidence="3 4">
    <name type="scientific">Micavibrio aeruginosavorus</name>
    <dbReference type="NCBI Taxonomy" id="349221"/>
    <lineage>
        <taxon>Bacteria</taxon>
        <taxon>Pseudomonadati</taxon>
        <taxon>Bdellovibrionota</taxon>
        <taxon>Bdellovibrionia</taxon>
        <taxon>Bdellovibrionales</taxon>
        <taxon>Pseudobdellovibrionaceae</taxon>
        <taxon>Micavibrio</taxon>
    </lineage>
</organism>
<feature type="compositionally biased region" description="Low complexity" evidence="1">
    <location>
        <begin position="76"/>
        <end position="106"/>
    </location>
</feature>